<proteinExistence type="predicted"/>
<dbReference type="SUPFAM" id="SSF51556">
    <property type="entry name" value="Metallo-dependent hydrolases"/>
    <property type="match status" value="1"/>
</dbReference>
<gene>
    <name evidence="1" type="ORF">JY651_26175</name>
</gene>
<dbReference type="RefSeq" id="WP_206720436.1">
    <property type="nucleotide sequence ID" value="NZ_CP071090.1"/>
</dbReference>
<dbReference type="InterPro" id="IPR032466">
    <property type="entry name" value="Metal_Hydrolase"/>
</dbReference>
<dbReference type="Gene3D" id="3.20.20.140">
    <property type="entry name" value="Metal-dependent hydrolases"/>
    <property type="match status" value="2"/>
</dbReference>
<evidence type="ECO:0000313" key="2">
    <source>
        <dbReference type="Proteomes" id="UP000662747"/>
    </source>
</evidence>
<sequence length="862" mass="97182">MTTIANTPHLEAEVLSWPFTSELCFELSVSALVRNSHDLYVGDSQRLADALLDKLRPMARGMSLEVLKQIREQAWFAASVMISPRGDRKLPLERLLLHIASKHLLALGHQVTLSYDEEHSIERLAERWRWVSLVLPPDLLIAATSAASRTAPTTDFISLGTAHLGHFFQEEGIAQAHLHLGAAVPFEWLWTHLMARIGPCAPPAAKLQSKGGVPFGSPETFLDWLVTAALARLTLASFLWHSDSGLVKRDGTPAFIPFVRRLVARGSDASLHLKALAALAGGRGAVGNRQLRPVLRRFQREGPGLGTSARRPRTLEDIRSADPLYAWFDTRQGALPETRLAARALGFILDNPGEEHFAQLFWQYQRIRNRTYRHLVQQPGTAGLDWFTIHYSRISALRLDMDTRVLMSSALALESRGLPLKSLEVRTAPERLWHLNRRLILDVATARGPRSGAVERGLMLHFVKVLDREDRSSGRMRHADPVDMVYGCRFGSYYQRRHYEVVAIERALRRHPELLIYLRGMDTCNLELAIPTWVFLPLLARLREASREAARMLVPYARIPPFRLTLHAGEDFRRLAEGLRRMHEPLEFGALQPGDRMGHAFALALDPEAWATTAPTIWQPREELLDDLIWELARYRAGDMHGEAGRVDWLHGRIDRLARDIYADAYRSVEDLILARRLRHSPGYLLGTARYPFMLNASLLSITGSARDMAFLYLTDPGVYVRGQVPEEVVVDAAELRMLHEAQRFLRRLFSRLGITVEVNPSSNMLIGDVPLEAHPLFRLQPLPGQPMPEGGPVLVALGDDDPVTFANSLPDEFCHLFFTLLRRGQGVQEAREWLDQIRRNGLRARFTVPESVLAPEPTSPA</sequence>
<keyword evidence="2" id="KW-1185">Reference proteome</keyword>
<name>A0ABX7NRQ2_9BACT</name>
<organism evidence="1 2">
    <name type="scientific">Pyxidicoccus parkwayensis</name>
    <dbReference type="NCBI Taxonomy" id="2813578"/>
    <lineage>
        <taxon>Bacteria</taxon>
        <taxon>Pseudomonadati</taxon>
        <taxon>Myxococcota</taxon>
        <taxon>Myxococcia</taxon>
        <taxon>Myxococcales</taxon>
        <taxon>Cystobacterineae</taxon>
        <taxon>Myxococcaceae</taxon>
        <taxon>Pyxidicoccus</taxon>
    </lineage>
</organism>
<evidence type="ECO:0008006" key="3">
    <source>
        <dbReference type="Google" id="ProtNLM"/>
    </source>
</evidence>
<accession>A0ABX7NRQ2</accession>
<protein>
    <recommendedName>
        <fullName evidence="3">Adenosine deaminase</fullName>
    </recommendedName>
</protein>
<reference evidence="1 2" key="1">
    <citation type="submission" date="2021-02" db="EMBL/GenBank/DDBJ databases">
        <title>De Novo genome assembly of isolated myxobacteria.</title>
        <authorList>
            <person name="Stevens D.C."/>
        </authorList>
    </citation>
    <scope>NUCLEOTIDE SEQUENCE [LARGE SCALE GENOMIC DNA]</scope>
    <source>
        <strain evidence="2">SCPEA02</strain>
    </source>
</reference>
<dbReference type="EMBL" id="CP071090">
    <property type="protein sequence ID" value="QSQ18848.1"/>
    <property type="molecule type" value="Genomic_DNA"/>
</dbReference>
<dbReference type="Proteomes" id="UP000662747">
    <property type="component" value="Chromosome"/>
</dbReference>
<evidence type="ECO:0000313" key="1">
    <source>
        <dbReference type="EMBL" id="QSQ18848.1"/>
    </source>
</evidence>